<comment type="subcellular location">
    <subcellularLocation>
        <location evidence="1">Cell membrane</location>
        <topology evidence="1">Multi-pass membrane protein</topology>
    </subcellularLocation>
</comment>
<dbReference type="PANTHER" id="PTHR34856">
    <property type="entry name" value="PROTEIN NRFD"/>
    <property type="match status" value="1"/>
</dbReference>
<dbReference type="RefSeq" id="WP_273532930.1">
    <property type="nucleotide sequence ID" value="NZ_DBEYRC010000106.1"/>
</dbReference>
<dbReference type="AlphaFoldDB" id="A0A9D3ADU8"/>
<dbReference type="EMBL" id="DYZL01000188">
    <property type="protein sequence ID" value="HJH43937.1"/>
    <property type="molecule type" value="Genomic_DNA"/>
</dbReference>
<dbReference type="InterPro" id="IPR005614">
    <property type="entry name" value="NrfD-like"/>
</dbReference>
<feature type="transmembrane region" description="Helical" evidence="7">
    <location>
        <begin position="264"/>
        <end position="289"/>
    </location>
</feature>
<dbReference type="Proteomes" id="UP000789325">
    <property type="component" value="Unassembled WGS sequence"/>
</dbReference>
<sequence>MVWDWIIASYLFLAGMGAGAFALAALASFVKPELKKLRMAGYVIAPVAVVVGCVMLMVDAKGGLFDPLRFFFIVSNLQSVMSWGVIILCLFILVSVVALVVMLKKGSTPKALDAVGVALSVCVAAYTGVLLGAAPAYPLWHPVVLPLLFVVSAASSGFAAVLLVTHLRGSHEPSQLGLLKKTGIALPVLETVLVAVLFAVASATTGSAAEAALASVTNMLSGSYAVAFWVGFVVVGLAVPLAIEVPHRRRDADAEEGSRDGLAIVGEACVLVGAFMLRYLVIMAAVPMFGALV</sequence>
<comment type="caution">
    <text evidence="8">The sequence shown here is derived from an EMBL/GenBank/DDBJ whole genome shotgun (WGS) entry which is preliminary data.</text>
</comment>
<evidence type="ECO:0000256" key="4">
    <source>
        <dbReference type="ARBA" id="ARBA00022692"/>
    </source>
</evidence>
<evidence type="ECO:0000256" key="2">
    <source>
        <dbReference type="ARBA" id="ARBA00008929"/>
    </source>
</evidence>
<reference evidence="8" key="1">
    <citation type="journal article" date="2021" name="PeerJ">
        <title>Extensive microbial diversity within the chicken gut microbiome revealed by metagenomics and culture.</title>
        <authorList>
            <person name="Gilroy R."/>
            <person name="Ravi A."/>
            <person name="Getino M."/>
            <person name="Pursley I."/>
            <person name="Horton D.L."/>
            <person name="Alikhan N.F."/>
            <person name="Baker D."/>
            <person name="Gharbi K."/>
            <person name="Hall N."/>
            <person name="Watson M."/>
            <person name="Adriaenssens E.M."/>
            <person name="Foster-Nyarko E."/>
            <person name="Jarju S."/>
            <person name="Secka A."/>
            <person name="Antonio M."/>
            <person name="Oren A."/>
            <person name="Chaudhuri R.R."/>
            <person name="La Ragione R."/>
            <person name="Hildebrand F."/>
            <person name="Pallen M.J."/>
        </authorList>
    </citation>
    <scope>NUCLEOTIDE SEQUENCE</scope>
    <source>
        <strain evidence="8">USAMLcec12-2067</strain>
    </source>
</reference>
<dbReference type="Pfam" id="PF03916">
    <property type="entry name" value="NrfD"/>
    <property type="match status" value="1"/>
</dbReference>
<keyword evidence="3" id="KW-1003">Cell membrane</keyword>
<feature type="transmembrane region" description="Helical" evidence="7">
    <location>
        <begin position="80"/>
        <end position="103"/>
    </location>
</feature>
<dbReference type="GO" id="GO:0005886">
    <property type="term" value="C:plasma membrane"/>
    <property type="evidence" value="ECO:0007669"/>
    <property type="project" value="UniProtKB-SubCell"/>
</dbReference>
<keyword evidence="6 7" id="KW-0472">Membrane</keyword>
<evidence type="ECO:0000313" key="8">
    <source>
        <dbReference type="EMBL" id="HJH43937.1"/>
    </source>
</evidence>
<feature type="transmembrane region" description="Helical" evidence="7">
    <location>
        <begin position="115"/>
        <end position="137"/>
    </location>
</feature>
<evidence type="ECO:0000256" key="1">
    <source>
        <dbReference type="ARBA" id="ARBA00004651"/>
    </source>
</evidence>
<accession>A0A9D3ADU8</accession>
<evidence type="ECO:0000256" key="7">
    <source>
        <dbReference type="SAM" id="Phobius"/>
    </source>
</evidence>
<evidence type="ECO:0000256" key="5">
    <source>
        <dbReference type="ARBA" id="ARBA00022989"/>
    </source>
</evidence>
<name>A0A9D3ADU8_9ACTN</name>
<dbReference type="PANTHER" id="PTHR34856:SF2">
    <property type="entry name" value="PROTEIN NRFD"/>
    <property type="match status" value="1"/>
</dbReference>
<feature type="transmembrane region" description="Helical" evidence="7">
    <location>
        <begin position="184"/>
        <end position="204"/>
    </location>
</feature>
<evidence type="ECO:0000256" key="3">
    <source>
        <dbReference type="ARBA" id="ARBA00022475"/>
    </source>
</evidence>
<dbReference type="InterPro" id="IPR052049">
    <property type="entry name" value="Electron_transfer_protein"/>
</dbReference>
<evidence type="ECO:0000256" key="6">
    <source>
        <dbReference type="ARBA" id="ARBA00023136"/>
    </source>
</evidence>
<comment type="similarity">
    <text evidence="2">Belongs to the NrfD family.</text>
</comment>
<proteinExistence type="inferred from homology"/>
<keyword evidence="4 7" id="KW-0812">Transmembrane</keyword>
<dbReference type="Gene3D" id="1.20.1630.10">
    <property type="entry name" value="Formate dehydrogenase/DMSO reductase domain"/>
    <property type="match status" value="1"/>
</dbReference>
<feature type="transmembrane region" description="Helical" evidence="7">
    <location>
        <begin position="143"/>
        <end position="164"/>
    </location>
</feature>
<gene>
    <name evidence="8" type="primary">nrfD</name>
    <name evidence="8" type="ORF">K8V16_09070</name>
</gene>
<feature type="transmembrane region" description="Helical" evidence="7">
    <location>
        <begin position="224"/>
        <end position="243"/>
    </location>
</feature>
<protein>
    <submittedName>
        <fullName evidence="8">Polysulfide reductase NrfD</fullName>
    </submittedName>
</protein>
<evidence type="ECO:0000313" key="9">
    <source>
        <dbReference type="Proteomes" id="UP000789325"/>
    </source>
</evidence>
<keyword evidence="5 7" id="KW-1133">Transmembrane helix</keyword>
<feature type="transmembrane region" description="Helical" evidence="7">
    <location>
        <begin position="6"/>
        <end position="27"/>
    </location>
</feature>
<organism evidence="8 9">
    <name type="scientific">Rubneribacter badeniensis</name>
    <dbReference type="NCBI Taxonomy" id="2070688"/>
    <lineage>
        <taxon>Bacteria</taxon>
        <taxon>Bacillati</taxon>
        <taxon>Actinomycetota</taxon>
        <taxon>Coriobacteriia</taxon>
        <taxon>Eggerthellales</taxon>
        <taxon>Eggerthellaceae</taxon>
        <taxon>Rubneribacter</taxon>
    </lineage>
</organism>
<feature type="transmembrane region" description="Helical" evidence="7">
    <location>
        <begin position="39"/>
        <end position="60"/>
    </location>
</feature>
<reference evidence="8" key="2">
    <citation type="submission" date="2021-09" db="EMBL/GenBank/DDBJ databases">
        <authorList>
            <person name="Gilroy R."/>
        </authorList>
    </citation>
    <scope>NUCLEOTIDE SEQUENCE</scope>
    <source>
        <strain evidence="8">USAMLcec12-2067</strain>
    </source>
</reference>